<evidence type="ECO:0000256" key="6">
    <source>
        <dbReference type="ARBA" id="ARBA00023136"/>
    </source>
</evidence>
<dbReference type="AlphaFoldDB" id="A0A167J5H0"/>
<feature type="transmembrane region" description="Helical" evidence="10">
    <location>
        <begin position="416"/>
        <end position="440"/>
    </location>
</feature>
<dbReference type="InterPro" id="IPR003663">
    <property type="entry name" value="Sugar/inositol_transpt"/>
</dbReference>
<protein>
    <submittedName>
        <fullName evidence="12">General substrate transporter</fullName>
    </submittedName>
</protein>
<evidence type="ECO:0000256" key="2">
    <source>
        <dbReference type="ARBA" id="ARBA00010992"/>
    </source>
</evidence>
<dbReference type="InterPro" id="IPR036259">
    <property type="entry name" value="MFS_trans_sf"/>
</dbReference>
<keyword evidence="4 10" id="KW-0812">Transmembrane</keyword>
<gene>
    <name evidence="12" type="ORF">BBO_01448</name>
</gene>
<dbReference type="Proteomes" id="UP000076863">
    <property type="component" value="Unassembled WGS sequence"/>
</dbReference>
<dbReference type="PROSITE" id="PS00217">
    <property type="entry name" value="SUGAR_TRANSPORT_2"/>
    <property type="match status" value="1"/>
</dbReference>
<feature type="transmembrane region" description="Helical" evidence="10">
    <location>
        <begin position="389"/>
        <end position="409"/>
    </location>
</feature>
<dbReference type="FunFam" id="1.20.1250.20:FF:000073">
    <property type="entry name" value="MFS myo-inositol transporter, putative"/>
    <property type="match status" value="1"/>
</dbReference>
<evidence type="ECO:0000256" key="9">
    <source>
        <dbReference type="SAM" id="MobiDB-lite"/>
    </source>
</evidence>
<reference evidence="12 13" key="1">
    <citation type="journal article" date="2016" name="Genome Biol. Evol.">
        <title>Divergent and convergent evolution of fungal pathogenicity.</title>
        <authorList>
            <person name="Shang Y."/>
            <person name="Xiao G."/>
            <person name="Zheng P."/>
            <person name="Cen K."/>
            <person name="Zhan S."/>
            <person name="Wang C."/>
        </authorList>
    </citation>
    <scope>NUCLEOTIDE SEQUENCE [LARGE SCALE GENOMIC DNA]</scope>
    <source>
        <strain evidence="12 13">RCEF 3172</strain>
    </source>
</reference>
<dbReference type="PRINTS" id="PR00171">
    <property type="entry name" value="SUGRTRNSPORT"/>
</dbReference>
<feature type="transmembrane region" description="Helical" evidence="10">
    <location>
        <begin position="129"/>
        <end position="150"/>
    </location>
</feature>
<dbReference type="EMBL" id="AZHA01000003">
    <property type="protein sequence ID" value="OAA49813.1"/>
    <property type="molecule type" value="Genomic_DNA"/>
</dbReference>
<evidence type="ECO:0000256" key="5">
    <source>
        <dbReference type="ARBA" id="ARBA00022989"/>
    </source>
</evidence>
<feature type="transmembrane region" description="Helical" evidence="10">
    <location>
        <begin position="531"/>
        <end position="549"/>
    </location>
</feature>
<accession>A0A167J5H0</accession>
<dbReference type="InterPro" id="IPR005828">
    <property type="entry name" value="MFS_sugar_transport-like"/>
</dbReference>
<evidence type="ECO:0000256" key="4">
    <source>
        <dbReference type="ARBA" id="ARBA00022692"/>
    </source>
</evidence>
<feature type="compositionally biased region" description="Polar residues" evidence="9">
    <location>
        <begin position="12"/>
        <end position="35"/>
    </location>
</feature>
<keyword evidence="5 10" id="KW-1133">Transmembrane helix</keyword>
<dbReference type="NCBIfam" id="TIGR00879">
    <property type="entry name" value="SP"/>
    <property type="match status" value="1"/>
</dbReference>
<dbReference type="InterPro" id="IPR005829">
    <property type="entry name" value="Sugar_transporter_CS"/>
</dbReference>
<feature type="domain" description="Major facilitator superfamily (MFS) profile" evidence="11">
    <location>
        <begin position="88"/>
        <end position="553"/>
    </location>
</feature>
<dbReference type="GO" id="GO:0016020">
    <property type="term" value="C:membrane"/>
    <property type="evidence" value="ECO:0007669"/>
    <property type="project" value="UniProtKB-SubCell"/>
</dbReference>
<evidence type="ECO:0000313" key="13">
    <source>
        <dbReference type="Proteomes" id="UP000076863"/>
    </source>
</evidence>
<proteinExistence type="inferred from homology"/>
<keyword evidence="3 8" id="KW-0813">Transport</keyword>
<feature type="transmembrane region" description="Helical" evidence="10">
    <location>
        <begin position="364"/>
        <end position="383"/>
    </location>
</feature>
<dbReference type="Pfam" id="PF00083">
    <property type="entry name" value="Sugar_tr"/>
    <property type="match status" value="1"/>
</dbReference>
<comment type="catalytic activity">
    <reaction evidence="7">
        <text>myo-inositol(out) + H(+)(out) = myo-inositol(in) + H(+)(in)</text>
        <dbReference type="Rhea" id="RHEA:60364"/>
        <dbReference type="ChEBI" id="CHEBI:15378"/>
        <dbReference type="ChEBI" id="CHEBI:17268"/>
    </reaction>
</comment>
<dbReference type="OrthoDB" id="6339427at2759"/>
<keyword evidence="13" id="KW-1185">Reference proteome</keyword>
<feature type="transmembrane region" description="Helical" evidence="10">
    <location>
        <begin position="81"/>
        <end position="101"/>
    </location>
</feature>
<comment type="caution">
    <text evidence="12">The sequence shown here is derived from an EMBL/GenBank/DDBJ whole genome shotgun (WGS) entry which is preliminary data.</text>
</comment>
<feature type="transmembrane region" description="Helical" evidence="10">
    <location>
        <begin position="180"/>
        <end position="203"/>
    </location>
</feature>
<dbReference type="GO" id="GO:1904679">
    <property type="term" value="P:myo-inositol import across plasma membrane"/>
    <property type="evidence" value="ECO:0007669"/>
    <property type="project" value="TreeGrafter"/>
</dbReference>
<organism evidence="12 13">
    <name type="scientific">Beauveria brongniartii RCEF 3172</name>
    <dbReference type="NCBI Taxonomy" id="1081107"/>
    <lineage>
        <taxon>Eukaryota</taxon>
        <taxon>Fungi</taxon>
        <taxon>Dikarya</taxon>
        <taxon>Ascomycota</taxon>
        <taxon>Pezizomycotina</taxon>
        <taxon>Sordariomycetes</taxon>
        <taxon>Hypocreomycetidae</taxon>
        <taxon>Hypocreales</taxon>
        <taxon>Cordycipitaceae</taxon>
        <taxon>Beauveria</taxon>
        <taxon>Beauveria brongniartii</taxon>
    </lineage>
</organism>
<evidence type="ECO:0000256" key="3">
    <source>
        <dbReference type="ARBA" id="ARBA00022448"/>
    </source>
</evidence>
<dbReference type="SUPFAM" id="SSF103473">
    <property type="entry name" value="MFS general substrate transporter"/>
    <property type="match status" value="1"/>
</dbReference>
<comment type="similarity">
    <text evidence="2 8">Belongs to the major facilitator superfamily. Sugar transporter (TC 2.A.1.1) family.</text>
</comment>
<comment type="subcellular location">
    <subcellularLocation>
        <location evidence="1">Membrane</location>
        <topology evidence="1">Multi-pass membrane protein</topology>
    </subcellularLocation>
</comment>
<evidence type="ECO:0000256" key="8">
    <source>
        <dbReference type="RuleBase" id="RU003346"/>
    </source>
</evidence>
<feature type="transmembrane region" description="Helical" evidence="10">
    <location>
        <begin position="460"/>
        <end position="485"/>
    </location>
</feature>
<evidence type="ECO:0000256" key="10">
    <source>
        <dbReference type="SAM" id="Phobius"/>
    </source>
</evidence>
<keyword evidence="6 10" id="KW-0472">Membrane</keyword>
<feature type="transmembrane region" description="Helical" evidence="10">
    <location>
        <begin position="215"/>
        <end position="237"/>
    </location>
</feature>
<dbReference type="PANTHER" id="PTHR48020:SF12">
    <property type="entry name" value="PROTON MYO-INOSITOL COTRANSPORTER"/>
    <property type="match status" value="1"/>
</dbReference>
<feature type="region of interest" description="Disordered" evidence="9">
    <location>
        <begin position="49"/>
        <end position="75"/>
    </location>
</feature>
<feature type="transmembrane region" description="Helical" evidence="10">
    <location>
        <begin position="497"/>
        <end position="519"/>
    </location>
</feature>
<dbReference type="PANTHER" id="PTHR48020">
    <property type="entry name" value="PROTON MYO-INOSITOL COTRANSPORTER"/>
    <property type="match status" value="1"/>
</dbReference>
<sequence length="572" mass="60736">MAQRAIARLTTPVPTRQTSPENVHHSANSLEINNTQPRLDLRNAHNMDDSQEPLISEGSRNDDAARGGGTLRRKAPDQPELGTFVLLLTFAAGISGLLFGYDTGVISATLVSIGTALSGRPLSSLDKSIITSATALFALIASPISSILADRLGRRRVILYADVLFVVGAALQAVSSTVALMVVGRCMVGAGVGAASFVVPLYIAEVAPARHRGRLVTTNVMLITAGQVVAYVVGWLFATYAAAETGWRWMVGLGAVPAVVQAALIGFMPETPRWLVKAGESRAARRVILQTQGAAAEAGTGEHVDAIVKNIEVEIRAEQEARRLRGTRHSKTPSWLSGWEELLTVGQNRRALAIACLLQGLQQLSGFNSLMYFSATIFTLVGFRSPTLASLSVAVTNFIFTGIALVLIDRIGRRRILLYSLPIMVCGLLLASLGFSFLTLDASPNASHNDALPPPGSSSSAAGLILLSIMLYVSSYAIGLGNVPWMQSELFPTAVRSLGSGAATATNWSANFVVGLTFLPLMELLTPPCTFALYAGVCAVGEALVWLVYPETAGLSLEESTSLLEHGWGVRR</sequence>
<name>A0A167J5H0_9HYPO</name>
<dbReference type="PROSITE" id="PS00216">
    <property type="entry name" value="SUGAR_TRANSPORT_1"/>
    <property type="match status" value="2"/>
</dbReference>
<dbReference type="PROSITE" id="PS50850">
    <property type="entry name" value="MFS"/>
    <property type="match status" value="1"/>
</dbReference>
<evidence type="ECO:0000313" key="12">
    <source>
        <dbReference type="EMBL" id="OAA49813.1"/>
    </source>
</evidence>
<evidence type="ECO:0000259" key="11">
    <source>
        <dbReference type="PROSITE" id="PS50850"/>
    </source>
</evidence>
<evidence type="ECO:0000256" key="1">
    <source>
        <dbReference type="ARBA" id="ARBA00004141"/>
    </source>
</evidence>
<evidence type="ECO:0000256" key="7">
    <source>
        <dbReference type="ARBA" id="ARBA00049119"/>
    </source>
</evidence>
<feature type="transmembrane region" description="Helical" evidence="10">
    <location>
        <begin position="157"/>
        <end position="174"/>
    </location>
</feature>
<dbReference type="InterPro" id="IPR020846">
    <property type="entry name" value="MFS_dom"/>
</dbReference>
<dbReference type="InterPro" id="IPR050814">
    <property type="entry name" value="Myo-inositol_Transporter"/>
</dbReference>
<dbReference type="GO" id="GO:0005366">
    <property type="term" value="F:myo-inositol:proton symporter activity"/>
    <property type="evidence" value="ECO:0007669"/>
    <property type="project" value="TreeGrafter"/>
</dbReference>
<feature type="region of interest" description="Disordered" evidence="9">
    <location>
        <begin position="1"/>
        <end position="35"/>
    </location>
</feature>
<feature type="transmembrane region" description="Helical" evidence="10">
    <location>
        <begin position="249"/>
        <end position="267"/>
    </location>
</feature>
<dbReference type="Gene3D" id="1.20.1250.20">
    <property type="entry name" value="MFS general substrate transporter like domains"/>
    <property type="match status" value="1"/>
</dbReference>